<dbReference type="VEuPathDB" id="FungiDB:GGTG_12748"/>
<feature type="region of interest" description="Disordered" evidence="1">
    <location>
        <begin position="1"/>
        <end position="21"/>
    </location>
</feature>
<reference evidence="4" key="1">
    <citation type="submission" date="2010-07" db="EMBL/GenBank/DDBJ databases">
        <title>The genome sequence of Gaeumannomyces graminis var. tritici strain R3-111a-1.</title>
        <authorList>
            <consortium name="The Broad Institute Genome Sequencing Platform"/>
            <person name="Ma L.-J."/>
            <person name="Dead R."/>
            <person name="Young S."/>
            <person name="Zeng Q."/>
            <person name="Koehrsen M."/>
            <person name="Alvarado L."/>
            <person name="Berlin A."/>
            <person name="Chapman S.B."/>
            <person name="Chen Z."/>
            <person name="Freedman E."/>
            <person name="Gellesch M."/>
            <person name="Goldberg J."/>
            <person name="Griggs A."/>
            <person name="Gujja S."/>
            <person name="Heilman E.R."/>
            <person name="Heiman D."/>
            <person name="Hepburn T."/>
            <person name="Howarth C."/>
            <person name="Jen D."/>
            <person name="Larson L."/>
            <person name="Mehta T."/>
            <person name="Neiman D."/>
            <person name="Pearson M."/>
            <person name="Roberts A."/>
            <person name="Saif S."/>
            <person name="Shea T."/>
            <person name="Shenoy N."/>
            <person name="Sisk P."/>
            <person name="Stolte C."/>
            <person name="Sykes S."/>
            <person name="Walk T."/>
            <person name="White J."/>
            <person name="Yandava C."/>
            <person name="Haas B."/>
            <person name="Nusbaum C."/>
            <person name="Birren B."/>
        </authorList>
    </citation>
    <scope>NUCLEOTIDE SEQUENCE [LARGE SCALE GENOMIC DNA]</scope>
    <source>
        <strain evidence="4">R3-111a-1</strain>
    </source>
</reference>
<reference evidence="3" key="4">
    <citation type="journal article" date="2015" name="G3 (Bethesda)">
        <title>Genome sequences of three phytopathogenic species of the Magnaporthaceae family of fungi.</title>
        <authorList>
            <person name="Okagaki L.H."/>
            <person name="Nunes C.C."/>
            <person name="Sailsbery J."/>
            <person name="Clay B."/>
            <person name="Brown D."/>
            <person name="John T."/>
            <person name="Oh Y."/>
            <person name="Young N."/>
            <person name="Fitzgerald M."/>
            <person name="Haas B.J."/>
            <person name="Zeng Q."/>
            <person name="Young S."/>
            <person name="Adiconis X."/>
            <person name="Fan L."/>
            <person name="Levin J.Z."/>
            <person name="Mitchell T.K."/>
            <person name="Okubara P.A."/>
            <person name="Farman M.L."/>
            <person name="Kohn L.M."/>
            <person name="Birren B."/>
            <person name="Ma L.-J."/>
            <person name="Dean R.A."/>
        </authorList>
    </citation>
    <scope>NUCLEOTIDE SEQUENCE</scope>
    <source>
        <strain evidence="3">R3-111a-1</strain>
    </source>
</reference>
<dbReference type="OrthoDB" id="10600794at2759"/>
<dbReference type="Proteomes" id="UP000006039">
    <property type="component" value="Unassembled WGS sequence"/>
</dbReference>
<dbReference type="HOGENOM" id="CLU_792374_0_0_1"/>
<dbReference type="RefSeq" id="XP_009228913.1">
    <property type="nucleotide sequence ID" value="XM_009230649.1"/>
</dbReference>
<keyword evidence="4" id="KW-1185">Reference proteome</keyword>
<organism evidence="2">
    <name type="scientific">Gaeumannomyces tritici (strain R3-111a-1)</name>
    <name type="common">Wheat and barley take-all root rot fungus</name>
    <name type="synonym">Gaeumannomyces graminis var. tritici</name>
    <dbReference type="NCBI Taxonomy" id="644352"/>
    <lineage>
        <taxon>Eukaryota</taxon>
        <taxon>Fungi</taxon>
        <taxon>Dikarya</taxon>
        <taxon>Ascomycota</taxon>
        <taxon>Pezizomycotina</taxon>
        <taxon>Sordariomycetes</taxon>
        <taxon>Sordariomycetidae</taxon>
        <taxon>Magnaporthales</taxon>
        <taxon>Magnaporthaceae</taxon>
        <taxon>Gaeumannomyces</taxon>
    </lineage>
</organism>
<proteinExistence type="predicted"/>
<feature type="region of interest" description="Disordered" evidence="1">
    <location>
        <begin position="236"/>
        <end position="263"/>
    </location>
</feature>
<dbReference type="EMBL" id="GL385403">
    <property type="protein sequence ID" value="EJT69865.1"/>
    <property type="molecule type" value="Genomic_DNA"/>
</dbReference>
<evidence type="ECO:0000256" key="1">
    <source>
        <dbReference type="SAM" id="MobiDB-lite"/>
    </source>
</evidence>
<dbReference type="AlphaFoldDB" id="J3PGW8"/>
<evidence type="ECO:0000313" key="4">
    <source>
        <dbReference type="Proteomes" id="UP000006039"/>
    </source>
</evidence>
<protein>
    <submittedName>
        <fullName evidence="2 3">Uncharacterized protein</fullName>
    </submittedName>
</protein>
<evidence type="ECO:0000313" key="2">
    <source>
        <dbReference type="EMBL" id="EJT69865.1"/>
    </source>
</evidence>
<gene>
    <name evidence="3" type="primary">20353206</name>
    <name evidence="2" type="ORF">GGTG_12748</name>
</gene>
<dbReference type="EnsemblFungi" id="EJT69865">
    <property type="protein sequence ID" value="EJT69865"/>
    <property type="gene ID" value="GGTG_12748"/>
</dbReference>
<reference evidence="2" key="3">
    <citation type="submission" date="2010-09" db="EMBL/GenBank/DDBJ databases">
        <title>Annotation of Gaeumannomyces graminis var. tritici R3-111a-1.</title>
        <authorList>
            <consortium name="The Broad Institute Genome Sequencing Platform"/>
            <person name="Ma L.-J."/>
            <person name="Dead R."/>
            <person name="Young S.K."/>
            <person name="Zeng Q."/>
            <person name="Gargeya S."/>
            <person name="Fitzgerald M."/>
            <person name="Haas B."/>
            <person name="Abouelleil A."/>
            <person name="Alvarado L."/>
            <person name="Arachchi H.M."/>
            <person name="Berlin A."/>
            <person name="Brown A."/>
            <person name="Chapman S.B."/>
            <person name="Chen Z."/>
            <person name="Dunbar C."/>
            <person name="Freedman E."/>
            <person name="Gearin G."/>
            <person name="Gellesch M."/>
            <person name="Goldberg J."/>
            <person name="Griggs A."/>
            <person name="Gujja S."/>
            <person name="Heiman D."/>
            <person name="Howarth C."/>
            <person name="Larson L."/>
            <person name="Lui A."/>
            <person name="MacDonald P.J.P."/>
            <person name="Mehta T."/>
            <person name="Montmayeur A."/>
            <person name="Murphy C."/>
            <person name="Neiman D."/>
            <person name="Pearson M."/>
            <person name="Priest M."/>
            <person name="Roberts A."/>
            <person name="Saif S."/>
            <person name="Shea T."/>
            <person name="Shenoy N."/>
            <person name="Sisk P."/>
            <person name="Stolte C."/>
            <person name="Sykes S."/>
            <person name="Yandava C."/>
            <person name="Wortman J."/>
            <person name="Nusbaum C."/>
            <person name="Birren B."/>
        </authorList>
    </citation>
    <scope>NUCLEOTIDE SEQUENCE</scope>
    <source>
        <strain evidence="2">R3-111a-1</strain>
    </source>
</reference>
<dbReference type="GeneID" id="20353206"/>
<name>J3PGW8_GAET3</name>
<reference evidence="2" key="2">
    <citation type="submission" date="2010-07" db="EMBL/GenBank/DDBJ databases">
        <authorList>
            <consortium name="The Broad Institute Genome Sequencing Platform"/>
            <consortium name="Broad Institute Genome Sequencing Center for Infectious Disease"/>
            <person name="Ma L.-J."/>
            <person name="Dead R."/>
            <person name="Young S."/>
            <person name="Zeng Q."/>
            <person name="Koehrsen M."/>
            <person name="Alvarado L."/>
            <person name="Berlin A."/>
            <person name="Chapman S.B."/>
            <person name="Chen Z."/>
            <person name="Freedman E."/>
            <person name="Gellesch M."/>
            <person name="Goldberg J."/>
            <person name="Griggs A."/>
            <person name="Gujja S."/>
            <person name="Heilman E.R."/>
            <person name="Heiman D."/>
            <person name="Hepburn T."/>
            <person name="Howarth C."/>
            <person name="Jen D."/>
            <person name="Larson L."/>
            <person name="Mehta T."/>
            <person name="Neiman D."/>
            <person name="Pearson M."/>
            <person name="Roberts A."/>
            <person name="Saif S."/>
            <person name="Shea T."/>
            <person name="Shenoy N."/>
            <person name="Sisk P."/>
            <person name="Stolte C."/>
            <person name="Sykes S."/>
            <person name="Walk T."/>
            <person name="White J."/>
            <person name="Yandava C."/>
            <person name="Haas B."/>
            <person name="Nusbaum C."/>
            <person name="Birren B."/>
        </authorList>
    </citation>
    <scope>NUCLEOTIDE SEQUENCE</scope>
    <source>
        <strain evidence="2">R3-111a-1</strain>
    </source>
</reference>
<dbReference type="eggNOG" id="ENOG502RN9Y">
    <property type="taxonomic scope" value="Eukaryota"/>
</dbReference>
<evidence type="ECO:0000313" key="3">
    <source>
        <dbReference type="EnsemblFungi" id="EJT69865"/>
    </source>
</evidence>
<feature type="compositionally biased region" description="Acidic residues" evidence="1">
    <location>
        <begin position="238"/>
        <end position="261"/>
    </location>
</feature>
<reference evidence="3" key="5">
    <citation type="submission" date="2018-04" db="UniProtKB">
        <authorList>
            <consortium name="EnsemblFungi"/>
        </authorList>
    </citation>
    <scope>IDENTIFICATION</scope>
    <source>
        <strain evidence="3">R3-111a-1</strain>
    </source>
</reference>
<accession>J3PGW8</accession>
<sequence>MGRARKPSPLKPVSRGPYKPSDGRLVTNGAIYAVAGKPVAFPLIMGINTDAAERWNPKHLVFHLAVHQAGGRGARVPDHERDQLVSWPNEDEEDDKANVLAATAAAARDPFAARTHGDARLLKVHSRTRTMGRTTHHPHYYFEVGGFAMTRPGVYRLAVEVRESLDVVGRVPPRASYRAKHDIVVVAAGEESENSAEDAEIFGEYCKSEMHFFENLHGRYTHETLEKMKLEDKKINSEDEEIKSEDEDIKSEDEELTSEDEDIKREDDKIYPQDMQMAHGYQMYLNTQNIQPEDDKTKLEKKKKSEKLNRKYIKYLEDRVARLENEKMDLDDQHIKREDLLDPKIKLEKE</sequence>